<feature type="transmembrane region" description="Helical" evidence="1">
    <location>
        <begin position="22"/>
        <end position="44"/>
    </location>
</feature>
<proteinExistence type="predicted"/>
<name>A0A080ZTC2_PHYNI</name>
<keyword evidence="1" id="KW-0812">Transmembrane</keyword>
<comment type="caution">
    <text evidence="2">The sequence shown here is derived from an EMBL/GenBank/DDBJ whole genome shotgun (WGS) entry which is preliminary data.</text>
</comment>
<gene>
    <name evidence="2" type="ORF">F444_13608</name>
</gene>
<accession>A0A080ZTC2</accession>
<dbReference type="AlphaFoldDB" id="A0A080ZTC2"/>
<organism evidence="2 3">
    <name type="scientific">Phytophthora nicotianae P1976</name>
    <dbReference type="NCBI Taxonomy" id="1317066"/>
    <lineage>
        <taxon>Eukaryota</taxon>
        <taxon>Sar</taxon>
        <taxon>Stramenopiles</taxon>
        <taxon>Oomycota</taxon>
        <taxon>Peronosporomycetes</taxon>
        <taxon>Peronosporales</taxon>
        <taxon>Peronosporaceae</taxon>
        <taxon>Phytophthora</taxon>
    </lineage>
</organism>
<reference evidence="2 3" key="1">
    <citation type="submission" date="2013-11" db="EMBL/GenBank/DDBJ databases">
        <title>The Genome Sequence of Phytophthora parasitica P1976.</title>
        <authorList>
            <consortium name="The Broad Institute Genomics Platform"/>
            <person name="Russ C."/>
            <person name="Tyler B."/>
            <person name="Panabieres F."/>
            <person name="Shan W."/>
            <person name="Tripathy S."/>
            <person name="Grunwald N."/>
            <person name="Machado M."/>
            <person name="Johnson C.S."/>
            <person name="Walker B."/>
            <person name="Young S."/>
            <person name="Zeng Q."/>
            <person name="Gargeya S."/>
            <person name="Fitzgerald M."/>
            <person name="Haas B."/>
            <person name="Abouelleil A."/>
            <person name="Allen A.W."/>
            <person name="Alvarado L."/>
            <person name="Arachchi H.M."/>
            <person name="Berlin A.M."/>
            <person name="Chapman S.B."/>
            <person name="Gainer-Dewar J."/>
            <person name="Goldberg J."/>
            <person name="Griggs A."/>
            <person name="Gujja S."/>
            <person name="Hansen M."/>
            <person name="Howarth C."/>
            <person name="Imamovic A."/>
            <person name="Ireland A."/>
            <person name="Larimer J."/>
            <person name="McCowan C."/>
            <person name="Murphy C."/>
            <person name="Pearson M."/>
            <person name="Poon T.W."/>
            <person name="Priest M."/>
            <person name="Roberts A."/>
            <person name="Saif S."/>
            <person name="Shea T."/>
            <person name="Sisk P."/>
            <person name="Sykes S."/>
            <person name="Wortman J."/>
            <person name="Nusbaum C."/>
            <person name="Birren B."/>
        </authorList>
    </citation>
    <scope>NUCLEOTIDE SEQUENCE [LARGE SCALE GENOMIC DNA]</scope>
    <source>
        <strain evidence="2 3">P1976</strain>
    </source>
</reference>
<sequence>MQWDFFLGHQSLNFSACIRRDMAAATTIPATAGLVPVVFCWAWTHLRDRLSSESLQCDAPSFLLLSCLTTSTSRYGPNSSRSHPDHQGPVQPCNLFSFTDVWISSITA</sequence>
<protein>
    <submittedName>
        <fullName evidence="2">Uncharacterized protein</fullName>
    </submittedName>
</protein>
<keyword evidence="1" id="KW-0472">Membrane</keyword>
<keyword evidence="1" id="KW-1133">Transmembrane helix</keyword>
<evidence type="ECO:0000313" key="3">
    <source>
        <dbReference type="Proteomes" id="UP000028582"/>
    </source>
</evidence>
<evidence type="ECO:0000256" key="1">
    <source>
        <dbReference type="SAM" id="Phobius"/>
    </source>
</evidence>
<dbReference type="EMBL" id="ANJA01002466">
    <property type="protein sequence ID" value="ETO69883.1"/>
    <property type="molecule type" value="Genomic_DNA"/>
</dbReference>
<evidence type="ECO:0000313" key="2">
    <source>
        <dbReference type="EMBL" id="ETO69883.1"/>
    </source>
</evidence>
<dbReference type="Proteomes" id="UP000028582">
    <property type="component" value="Unassembled WGS sequence"/>
</dbReference>